<feature type="coiled-coil region" evidence="1">
    <location>
        <begin position="51"/>
        <end position="88"/>
    </location>
</feature>
<keyword evidence="1" id="KW-0175">Coiled coil</keyword>
<dbReference type="Proteomes" id="UP000827092">
    <property type="component" value="Unassembled WGS sequence"/>
</dbReference>
<organism evidence="3 4">
    <name type="scientific">Oedothorax gibbosus</name>
    <dbReference type="NCBI Taxonomy" id="931172"/>
    <lineage>
        <taxon>Eukaryota</taxon>
        <taxon>Metazoa</taxon>
        <taxon>Ecdysozoa</taxon>
        <taxon>Arthropoda</taxon>
        <taxon>Chelicerata</taxon>
        <taxon>Arachnida</taxon>
        <taxon>Araneae</taxon>
        <taxon>Araneomorphae</taxon>
        <taxon>Entelegynae</taxon>
        <taxon>Araneoidea</taxon>
        <taxon>Linyphiidae</taxon>
        <taxon>Erigoninae</taxon>
        <taxon>Oedothorax</taxon>
    </lineage>
</organism>
<feature type="region of interest" description="Disordered" evidence="2">
    <location>
        <begin position="542"/>
        <end position="616"/>
    </location>
</feature>
<reference evidence="3 4" key="1">
    <citation type="journal article" date="2022" name="Nat. Ecol. Evol.">
        <title>A masculinizing supergene underlies an exaggerated male reproductive morph in a spider.</title>
        <authorList>
            <person name="Hendrickx F."/>
            <person name="De Corte Z."/>
            <person name="Sonet G."/>
            <person name="Van Belleghem S.M."/>
            <person name="Kostlbacher S."/>
            <person name="Vangestel C."/>
        </authorList>
    </citation>
    <scope>NUCLEOTIDE SEQUENCE [LARGE SCALE GENOMIC DNA]</scope>
    <source>
        <strain evidence="3">W744_W776</strain>
    </source>
</reference>
<sequence>MAAEFYRKSTALYEEFKRRELHYLNVKRNCNNSSLSNDINLPLDDYLESINKRERETERSFRNLLQNLEEMDKQTDQMSLKLEKLNALRDAAVFSNITTQSSMDSVINRMHNNPYYESAFVQNVPYTSFYSTMNERTIQASSLLDHPSRKIDSRSESSQTEHIFCDNCHYPFTSRTISNPSTELVKQDKKVSLDNVPLPPNLDSDIYKSIEPSREVLNMQAKISEQRISQSEKTCIQDQGDTLVKTANNINASRMQNLSLNSIDQNSLDDSKSNYPSNIDVSSKEITNLIQDKVDHTENNTPQNLVETVPNDKSATKSVERTGDIKDIEEETSMATGEKYSKSKSFDTTASKSDDESINHEFDFLESNRRPSTKNKIIEPESPISNDVNRISETVVLATKNGIAFNKSFIETSSQNINSSVNSKPQNGDNDVKKDVKYTKDILASGDAIIESSLSEGSPSPAHHSADVSNHSESDISLEKEPPFSASAAYQALLGNTVAPKAVRKAPTPSDSDSEDEIEKDVSTTVRRTSKIDFDGIIQAQKKEEKKASVPEVTVKLDKKSSKPVTTGISQRQNKLSKNTRKVLGLETSSGSEPELEAKPSAKKIEEDSDEFDFYN</sequence>
<gene>
    <name evidence="3" type="ORF">JTE90_025613</name>
</gene>
<feature type="region of interest" description="Disordered" evidence="2">
    <location>
        <begin position="452"/>
        <end position="479"/>
    </location>
</feature>
<feature type="compositionally biased region" description="Basic and acidic residues" evidence="2">
    <location>
        <begin position="542"/>
        <end position="561"/>
    </location>
</feature>
<feature type="compositionally biased region" description="Polar residues" evidence="2">
    <location>
        <begin position="299"/>
        <end position="313"/>
    </location>
</feature>
<evidence type="ECO:0000256" key="2">
    <source>
        <dbReference type="SAM" id="MobiDB-lite"/>
    </source>
</evidence>
<keyword evidence="4" id="KW-1185">Reference proteome</keyword>
<protein>
    <submittedName>
        <fullName evidence="3">Uncharacterized protein</fullName>
    </submittedName>
</protein>
<feature type="compositionally biased region" description="Basic and acidic residues" evidence="2">
    <location>
        <begin position="596"/>
        <end position="606"/>
    </location>
</feature>
<dbReference type="AlphaFoldDB" id="A0AAV6V8F8"/>
<dbReference type="EMBL" id="JAFNEN010000133">
    <property type="protein sequence ID" value="KAG8192904.1"/>
    <property type="molecule type" value="Genomic_DNA"/>
</dbReference>
<feature type="compositionally biased region" description="Basic and acidic residues" evidence="2">
    <location>
        <begin position="464"/>
        <end position="479"/>
    </location>
</feature>
<feature type="compositionally biased region" description="Polar residues" evidence="2">
    <location>
        <begin position="563"/>
        <end position="577"/>
    </location>
</feature>
<feature type="compositionally biased region" description="Acidic residues" evidence="2">
    <location>
        <begin position="607"/>
        <end position="616"/>
    </location>
</feature>
<name>A0AAV6V8F8_9ARAC</name>
<evidence type="ECO:0000256" key="1">
    <source>
        <dbReference type="SAM" id="Coils"/>
    </source>
</evidence>
<feature type="region of interest" description="Disordered" evidence="2">
    <location>
        <begin position="501"/>
        <end position="524"/>
    </location>
</feature>
<accession>A0AAV6V8F8</accession>
<feature type="region of interest" description="Disordered" evidence="2">
    <location>
        <begin position="295"/>
        <end position="357"/>
    </location>
</feature>
<evidence type="ECO:0000313" key="4">
    <source>
        <dbReference type="Proteomes" id="UP000827092"/>
    </source>
</evidence>
<comment type="caution">
    <text evidence="3">The sequence shown here is derived from an EMBL/GenBank/DDBJ whole genome shotgun (WGS) entry which is preliminary data.</text>
</comment>
<feature type="compositionally biased region" description="Basic and acidic residues" evidence="2">
    <location>
        <begin position="314"/>
        <end position="326"/>
    </location>
</feature>
<evidence type="ECO:0000313" key="3">
    <source>
        <dbReference type="EMBL" id="KAG8192904.1"/>
    </source>
</evidence>
<proteinExistence type="predicted"/>